<dbReference type="AlphaFoldDB" id="A0A0N5AD84"/>
<accession>A0A0N5AD84</accession>
<proteinExistence type="predicted"/>
<evidence type="ECO:0000313" key="2">
    <source>
        <dbReference type="WBParaSite" id="SMUV_0000212101-mRNA-1"/>
    </source>
</evidence>
<dbReference type="Proteomes" id="UP000046393">
    <property type="component" value="Unplaced"/>
</dbReference>
<keyword evidence="1" id="KW-1185">Reference proteome</keyword>
<evidence type="ECO:0000313" key="1">
    <source>
        <dbReference type="Proteomes" id="UP000046393"/>
    </source>
</evidence>
<protein>
    <submittedName>
        <fullName evidence="2">Secreted protein</fullName>
    </submittedName>
</protein>
<sequence length="70" mass="7686">MIRTSRRRCTELRWSTVMDTAAALMTPAPLPPRLLSSCNQNPHFFLDAATAAAAEVFAKLQLLLDALNDA</sequence>
<reference evidence="2" key="1">
    <citation type="submission" date="2017-02" db="UniProtKB">
        <authorList>
            <consortium name="WormBaseParasite"/>
        </authorList>
    </citation>
    <scope>IDENTIFICATION</scope>
</reference>
<name>A0A0N5AD84_9BILA</name>
<dbReference type="WBParaSite" id="SMUV_0000212101-mRNA-1">
    <property type="protein sequence ID" value="SMUV_0000212101-mRNA-1"/>
    <property type="gene ID" value="SMUV_0000212101"/>
</dbReference>
<organism evidence="1 2">
    <name type="scientific">Syphacia muris</name>
    <dbReference type="NCBI Taxonomy" id="451379"/>
    <lineage>
        <taxon>Eukaryota</taxon>
        <taxon>Metazoa</taxon>
        <taxon>Ecdysozoa</taxon>
        <taxon>Nematoda</taxon>
        <taxon>Chromadorea</taxon>
        <taxon>Rhabditida</taxon>
        <taxon>Spirurina</taxon>
        <taxon>Oxyuridomorpha</taxon>
        <taxon>Oxyuroidea</taxon>
        <taxon>Oxyuridae</taxon>
        <taxon>Syphacia</taxon>
    </lineage>
</organism>